<keyword evidence="2" id="KW-1185">Reference proteome</keyword>
<dbReference type="AlphaFoldDB" id="A0A498JQ36"/>
<evidence type="ECO:0000313" key="2">
    <source>
        <dbReference type="Proteomes" id="UP000290289"/>
    </source>
</evidence>
<name>A0A498JQ36_MALDO</name>
<dbReference type="PANTHER" id="PTHR38925:SF1">
    <property type="entry name" value="PROTEIN, PUTATIVE-RELATED"/>
    <property type="match status" value="1"/>
</dbReference>
<comment type="caution">
    <text evidence="1">The sequence shown here is derived from an EMBL/GenBank/DDBJ whole genome shotgun (WGS) entry which is preliminary data.</text>
</comment>
<accession>A0A498JQ36</accession>
<reference evidence="1 2" key="1">
    <citation type="submission" date="2018-10" db="EMBL/GenBank/DDBJ databases">
        <title>A high-quality apple genome assembly.</title>
        <authorList>
            <person name="Hu J."/>
        </authorList>
    </citation>
    <scope>NUCLEOTIDE SEQUENCE [LARGE SCALE GENOMIC DNA]</scope>
    <source>
        <strain evidence="2">cv. HFTH1</strain>
        <tissue evidence="1">Young leaf</tissue>
    </source>
</reference>
<sequence>MEFEASELLKSLVLVVALIKLKVVTMSTSHSGAVLTGLIWPFVLKLSFSFRLVHQTYSEIIHAWRLFFFQLNQIAAVDLHDDANYRQPATRLQRALRLLQQTVTQERQSEALELDEQSIHALTMVTL</sequence>
<organism evidence="1 2">
    <name type="scientific">Malus domestica</name>
    <name type="common">Apple</name>
    <name type="synonym">Pyrus malus</name>
    <dbReference type="NCBI Taxonomy" id="3750"/>
    <lineage>
        <taxon>Eukaryota</taxon>
        <taxon>Viridiplantae</taxon>
        <taxon>Streptophyta</taxon>
        <taxon>Embryophyta</taxon>
        <taxon>Tracheophyta</taxon>
        <taxon>Spermatophyta</taxon>
        <taxon>Magnoliopsida</taxon>
        <taxon>eudicotyledons</taxon>
        <taxon>Gunneridae</taxon>
        <taxon>Pentapetalae</taxon>
        <taxon>rosids</taxon>
        <taxon>fabids</taxon>
        <taxon>Rosales</taxon>
        <taxon>Rosaceae</taxon>
        <taxon>Amygdaloideae</taxon>
        <taxon>Maleae</taxon>
        <taxon>Malus</taxon>
    </lineage>
</organism>
<dbReference type="EMBL" id="RDQH01000332">
    <property type="protein sequence ID" value="RXH97255.1"/>
    <property type="molecule type" value="Genomic_DNA"/>
</dbReference>
<gene>
    <name evidence="1" type="ORF">DVH24_035923</name>
</gene>
<protein>
    <submittedName>
        <fullName evidence="1">Uncharacterized protein</fullName>
    </submittedName>
</protein>
<evidence type="ECO:0000313" key="1">
    <source>
        <dbReference type="EMBL" id="RXH97255.1"/>
    </source>
</evidence>
<dbReference type="PANTHER" id="PTHR38925">
    <property type="entry name" value="PROTEIN, PUTATIVE-RELATED"/>
    <property type="match status" value="1"/>
</dbReference>
<proteinExistence type="predicted"/>
<dbReference type="Proteomes" id="UP000290289">
    <property type="component" value="Chromosome 6"/>
</dbReference>